<dbReference type="PANTHER" id="PTHR39441:SF1">
    <property type="entry name" value="DUF2252 DOMAIN-CONTAINING PROTEIN"/>
    <property type="match status" value="1"/>
</dbReference>
<sequence length="475" mass="51956">MQSERVTSRKMVTVRRGDGGARRELLGGWRNPGAVYDRGRALRQVAPHADHDHPPVGTDRPSVLDHVAASNAGRLAHLVPLRTGRMIASPFAFYRGTAGLMAADLAGRPVSGLSAQICGDAHAANFGLYGAADGTIVMDVNDFDETLVGPWEWDLKRLAASLVLAGRVGGVSERGCRDAAEDAVRSYRLVVAHLARRPFLESWNALPDERVISRARADALLDDFARASAKARRNTSAKVAARWTRQVDHATWRFVENPPVLTHVDAATAEAVAEGLVAYVDTLRESRRNLITRYTLSDVAFRVVGTGSVGLRCYVALLHGNGDEALVLQVKESRPSSLAPHLGAPPVEHEGRRIVEGARLAQAETDILLGWTTIDGRPFIVRQFRNMKGDIDPTRLRRDHLDDYGRLAGALLARAHARSIDPRLLAGYCGEQEDRTTLDEAVARFAVRYADQTERDHAELVRAVRDGRLPALAED</sequence>
<accession>A0ABT1HS51</accession>
<keyword evidence="2" id="KW-1185">Reference proteome</keyword>
<dbReference type="Pfam" id="PF10009">
    <property type="entry name" value="DUF2252"/>
    <property type="match status" value="1"/>
</dbReference>
<reference evidence="1 2" key="1">
    <citation type="submission" date="2022-06" db="EMBL/GenBank/DDBJ databases">
        <title>Genomic Encyclopedia of Archaeal and Bacterial Type Strains, Phase II (KMG-II): from individual species to whole genera.</title>
        <authorList>
            <person name="Goeker M."/>
        </authorList>
    </citation>
    <scope>NUCLEOTIDE SEQUENCE [LARGE SCALE GENOMIC DNA]</scope>
    <source>
        <strain evidence="1 2">DSM 40477</strain>
    </source>
</reference>
<proteinExistence type="predicted"/>
<evidence type="ECO:0000313" key="2">
    <source>
        <dbReference type="Proteomes" id="UP001205311"/>
    </source>
</evidence>
<protein>
    <submittedName>
        <fullName evidence="1">Uncharacterized conserved protein, DUF2252 family</fullName>
    </submittedName>
</protein>
<dbReference type="EMBL" id="JAMTCP010000008">
    <property type="protein sequence ID" value="MCP2258336.1"/>
    <property type="molecule type" value="Genomic_DNA"/>
</dbReference>
<dbReference type="Proteomes" id="UP001205311">
    <property type="component" value="Unassembled WGS sequence"/>
</dbReference>
<dbReference type="InterPro" id="IPR018721">
    <property type="entry name" value="DUF2252"/>
</dbReference>
<comment type="caution">
    <text evidence="1">The sequence shown here is derived from an EMBL/GenBank/DDBJ whole genome shotgun (WGS) entry which is preliminary data.</text>
</comment>
<dbReference type="PANTHER" id="PTHR39441">
    <property type="entry name" value="DUF2252 DOMAIN-CONTAINING PROTEIN"/>
    <property type="match status" value="1"/>
</dbReference>
<name>A0ABT1HS51_STRSD</name>
<evidence type="ECO:0000313" key="1">
    <source>
        <dbReference type="EMBL" id="MCP2258336.1"/>
    </source>
</evidence>
<organism evidence="1 2">
    <name type="scientific">Streptoalloteichus tenebrarius (strain ATCC 17920 / DSM 40477 / JCM 4838 / CBS 697.72 / NBRC 16177 / NCIMB 11028 / NRRL B-12390 / A12253. 1 / ISP 5477)</name>
    <name type="common">Streptomyces tenebrarius</name>
    <dbReference type="NCBI Taxonomy" id="1933"/>
    <lineage>
        <taxon>Bacteria</taxon>
        <taxon>Bacillati</taxon>
        <taxon>Actinomycetota</taxon>
        <taxon>Actinomycetes</taxon>
        <taxon>Pseudonocardiales</taxon>
        <taxon>Pseudonocardiaceae</taxon>
        <taxon>Streptoalloteichus</taxon>
    </lineage>
</organism>
<gene>
    <name evidence="1" type="ORF">LX15_002030</name>
</gene>